<feature type="compositionally biased region" description="Polar residues" evidence="3">
    <location>
        <begin position="35"/>
        <end position="52"/>
    </location>
</feature>
<feature type="transmembrane region" description="Helical" evidence="4">
    <location>
        <begin position="91"/>
        <end position="116"/>
    </location>
</feature>
<proteinExistence type="inferred from homology"/>
<feature type="transmembrane region" description="Helical" evidence="4">
    <location>
        <begin position="387"/>
        <end position="409"/>
    </location>
</feature>
<evidence type="ECO:0000313" key="5">
    <source>
        <dbReference type="EMBL" id="TNY22283.1"/>
    </source>
</evidence>
<feature type="transmembrane region" description="Helical" evidence="4">
    <location>
        <begin position="219"/>
        <end position="242"/>
    </location>
</feature>
<dbReference type="InterPro" id="IPR036259">
    <property type="entry name" value="MFS_trans_sf"/>
</dbReference>
<dbReference type="PANTHER" id="PTHR11360:SF287">
    <property type="entry name" value="MFS MONOCARBOXYLATE TRANSPORTER"/>
    <property type="match status" value="1"/>
</dbReference>
<dbReference type="GO" id="GO:0022857">
    <property type="term" value="F:transmembrane transporter activity"/>
    <property type="evidence" value="ECO:0007669"/>
    <property type="project" value="InterPro"/>
</dbReference>
<feature type="region of interest" description="Disordered" evidence="3">
    <location>
        <begin position="1"/>
        <end position="52"/>
    </location>
</feature>
<dbReference type="OrthoDB" id="2213137at2759"/>
<keyword evidence="4" id="KW-0472">Membrane</keyword>
<sequence length="499" mass="53502">MSAPNGIELVTLPPPTLAASDSHDKLSPFADPSQALPSSANPSQLGLDSQDLDTLSSEEVGRRLNRLGTRDGEDDAQGLPPVDQGRGAWGFILASFVLETFLWGFSYSFATILVFFESHDPWQKNSLSSLTAIGTVLLAVMYIMPLFILNFYRRYPEWVKPILWGSALINCLGMLVASWATEVWQLILLIGVVGGFSGAFLYAPVLMWLNTWWVQRRGLASGIVFSGMGVGGCACPFILAALLDNYGFPTMCRAWACITGAVFAGSLLFLRPRVPLAKPKGERAPWVTLRDFRFASDPIVLVMTVTSFFNSLGFIPVSLLLPIYASSLSSPGTANILVACYNISGSIGSSLTGYASDASLPWTLAVMGTVAGGLALTAWGFGSTLGAVFAFALLFGAFSQVPSSWGAAARDVAGANPHVSSMCFCWLGMFRGVASIVGPFISTGLYEEDLATDERASWGRFGFRKVIVFVGIMSSLTALGGPGVWWARRWKAQRKAAAA</sequence>
<name>A0A5C5FZL2_9BASI</name>
<evidence type="ECO:0000313" key="6">
    <source>
        <dbReference type="Proteomes" id="UP000311382"/>
    </source>
</evidence>
<dbReference type="Proteomes" id="UP000311382">
    <property type="component" value="Unassembled WGS sequence"/>
</dbReference>
<comment type="caution">
    <text evidence="5">The sequence shown here is derived from an EMBL/GenBank/DDBJ whole genome shotgun (WGS) entry which is preliminary data.</text>
</comment>
<accession>A0A5C5FZL2</accession>
<dbReference type="Gene3D" id="1.20.1250.20">
    <property type="entry name" value="MFS general substrate transporter like domains"/>
    <property type="match status" value="2"/>
</dbReference>
<evidence type="ECO:0000256" key="4">
    <source>
        <dbReference type="SAM" id="Phobius"/>
    </source>
</evidence>
<feature type="transmembrane region" description="Helical" evidence="4">
    <location>
        <begin position="299"/>
        <end position="324"/>
    </location>
</feature>
<keyword evidence="4" id="KW-1133">Transmembrane helix</keyword>
<reference evidence="5 6" key="1">
    <citation type="submission" date="2019-03" db="EMBL/GenBank/DDBJ databases">
        <title>Rhodosporidium diobovatum UCD-FST 08-225 genome sequencing, assembly, and annotation.</title>
        <authorList>
            <person name="Fakankun I.U."/>
            <person name="Fristensky B."/>
            <person name="Levin D.B."/>
        </authorList>
    </citation>
    <scope>NUCLEOTIDE SEQUENCE [LARGE SCALE GENOMIC DNA]</scope>
    <source>
        <strain evidence="5 6">UCD-FST 08-225</strain>
    </source>
</reference>
<feature type="transmembrane region" description="Helical" evidence="4">
    <location>
        <begin position="161"/>
        <end position="180"/>
    </location>
</feature>
<dbReference type="PANTHER" id="PTHR11360">
    <property type="entry name" value="MONOCARBOXYLATE TRANSPORTER"/>
    <property type="match status" value="1"/>
</dbReference>
<comment type="subcellular location">
    <subcellularLocation>
        <location evidence="1">Membrane</location>
        <topology evidence="1">Multi-pass membrane protein</topology>
    </subcellularLocation>
</comment>
<feature type="transmembrane region" description="Helical" evidence="4">
    <location>
        <begin position="362"/>
        <end position="381"/>
    </location>
</feature>
<keyword evidence="6" id="KW-1185">Reference proteome</keyword>
<dbReference type="InterPro" id="IPR050327">
    <property type="entry name" value="Proton-linked_MCT"/>
</dbReference>
<feature type="transmembrane region" description="Helical" evidence="4">
    <location>
        <begin position="186"/>
        <end position="207"/>
    </location>
</feature>
<gene>
    <name evidence="5" type="ORF">DMC30DRAFT_411090</name>
</gene>
<evidence type="ECO:0000256" key="2">
    <source>
        <dbReference type="ARBA" id="ARBA00006727"/>
    </source>
</evidence>
<dbReference type="SUPFAM" id="SSF103473">
    <property type="entry name" value="MFS general substrate transporter"/>
    <property type="match status" value="1"/>
</dbReference>
<dbReference type="InterPro" id="IPR011701">
    <property type="entry name" value="MFS"/>
</dbReference>
<keyword evidence="4" id="KW-0812">Transmembrane</keyword>
<dbReference type="GO" id="GO:0016020">
    <property type="term" value="C:membrane"/>
    <property type="evidence" value="ECO:0007669"/>
    <property type="project" value="UniProtKB-SubCell"/>
</dbReference>
<organism evidence="5 6">
    <name type="scientific">Rhodotorula diobovata</name>
    <dbReference type="NCBI Taxonomy" id="5288"/>
    <lineage>
        <taxon>Eukaryota</taxon>
        <taxon>Fungi</taxon>
        <taxon>Dikarya</taxon>
        <taxon>Basidiomycota</taxon>
        <taxon>Pucciniomycotina</taxon>
        <taxon>Microbotryomycetes</taxon>
        <taxon>Sporidiobolales</taxon>
        <taxon>Sporidiobolaceae</taxon>
        <taxon>Rhodotorula</taxon>
    </lineage>
</organism>
<dbReference type="EMBL" id="SOZI01000028">
    <property type="protein sequence ID" value="TNY22283.1"/>
    <property type="molecule type" value="Genomic_DNA"/>
</dbReference>
<evidence type="ECO:0000256" key="1">
    <source>
        <dbReference type="ARBA" id="ARBA00004141"/>
    </source>
</evidence>
<protein>
    <submittedName>
        <fullName evidence="5">MFS monocarboxylate transporter</fullName>
    </submittedName>
</protein>
<dbReference type="Pfam" id="PF07690">
    <property type="entry name" value="MFS_1"/>
    <property type="match status" value="1"/>
</dbReference>
<evidence type="ECO:0000256" key="3">
    <source>
        <dbReference type="SAM" id="MobiDB-lite"/>
    </source>
</evidence>
<feature type="transmembrane region" description="Helical" evidence="4">
    <location>
        <begin position="248"/>
        <end position="270"/>
    </location>
</feature>
<dbReference type="AlphaFoldDB" id="A0A5C5FZL2"/>
<feature type="transmembrane region" description="Helical" evidence="4">
    <location>
        <begin position="128"/>
        <end position="149"/>
    </location>
</feature>
<feature type="transmembrane region" description="Helical" evidence="4">
    <location>
        <begin position="421"/>
        <end position="446"/>
    </location>
</feature>
<feature type="transmembrane region" description="Helical" evidence="4">
    <location>
        <begin position="466"/>
        <end position="487"/>
    </location>
</feature>
<comment type="similarity">
    <text evidence="2">Belongs to the major facilitator superfamily. Monocarboxylate porter (TC 2.A.1.13) family.</text>
</comment>